<name>A0A1F5UW15_FRAXR</name>
<protein>
    <submittedName>
        <fullName evidence="1">Uncharacterized protein</fullName>
    </submittedName>
</protein>
<comment type="caution">
    <text evidence="1">The sequence shown here is derived from an EMBL/GenBank/DDBJ whole genome shotgun (WGS) entry which is preliminary data.</text>
</comment>
<dbReference type="Proteomes" id="UP000179157">
    <property type="component" value="Unassembled WGS sequence"/>
</dbReference>
<dbReference type="AlphaFoldDB" id="A0A1F5UW15"/>
<evidence type="ECO:0000313" key="1">
    <source>
        <dbReference type="EMBL" id="OGF55349.1"/>
    </source>
</evidence>
<proteinExistence type="predicted"/>
<accession>A0A1F5UW15</accession>
<organism evidence="1 2">
    <name type="scientific">Fraserbacteria sp. (strain RBG_16_55_9)</name>
    <dbReference type="NCBI Taxonomy" id="1817864"/>
    <lineage>
        <taxon>Bacteria</taxon>
        <taxon>Candidatus Fraseribacteriota</taxon>
    </lineage>
</organism>
<sequence>MQTHIAETLDACRSEFERTEAKAVEFQIGYFLAKHRKTGFAKGASRKDAPRPSIVLMFEPNTAAYADIGLRAVSRAFPQARVDVLSSRYSLSDECVGLASEIFTYSQQYDGRVSPADIERRAGSKPYDLAMLLVQDPSATIARDLLSMAKRVKARRHYIIDCNFNVHRPRRFWFYRLRAIVQRVPYILEEPAFLLLQLRVGVRYVARYVLRKLRLWERWEAAMYQGGQQDA</sequence>
<evidence type="ECO:0000313" key="2">
    <source>
        <dbReference type="Proteomes" id="UP000179157"/>
    </source>
</evidence>
<gene>
    <name evidence="1" type="ORF">A2Z21_07760</name>
</gene>
<reference evidence="1 2" key="1">
    <citation type="journal article" date="2016" name="Nat. Commun.">
        <title>Thousands of microbial genomes shed light on interconnected biogeochemical processes in an aquifer system.</title>
        <authorList>
            <person name="Anantharaman K."/>
            <person name="Brown C.T."/>
            <person name="Hug L.A."/>
            <person name="Sharon I."/>
            <person name="Castelle C.J."/>
            <person name="Probst A.J."/>
            <person name="Thomas B.C."/>
            <person name="Singh A."/>
            <person name="Wilkins M.J."/>
            <person name="Karaoz U."/>
            <person name="Brodie E.L."/>
            <person name="Williams K.H."/>
            <person name="Hubbard S.S."/>
            <person name="Banfield J.F."/>
        </authorList>
    </citation>
    <scope>NUCLEOTIDE SEQUENCE [LARGE SCALE GENOMIC DNA]</scope>
    <source>
        <strain evidence="2">RBG_16_55_9</strain>
    </source>
</reference>
<dbReference type="EMBL" id="MFGX01000057">
    <property type="protein sequence ID" value="OGF55349.1"/>
    <property type="molecule type" value="Genomic_DNA"/>
</dbReference>